<keyword evidence="3" id="KW-1185">Reference proteome</keyword>
<dbReference type="InterPro" id="IPR011990">
    <property type="entry name" value="TPR-like_helical_dom_sf"/>
</dbReference>
<name>A0A7Y0FRQ6_9FLAO</name>
<dbReference type="InterPro" id="IPR032578">
    <property type="entry name" value="DUF4919"/>
</dbReference>
<organism evidence="2 3">
    <name type="scientific">Chryseobacterium antibioticum</name>
    <dbReference type="NCBI Taxonomy" id="2728847"/>
    <lineage>
        <taxon>Bacteria</taxon>
        <taxon>Pseudomonadati</taxon>
        <taxon>Bacteroidota</taxon>
        <taxon>Flavobacteriia</taxon>
        <taxon>Flavobacteriales</taxon>
        <taxon>Weeksellaceae</taxon>
        <taxon>Chryseobacterium group</taxon>
        <taxon>Chryseobacterium</taxon>
    </lineage>
</organism>
<protein>
    <submittedName>
        <fullName evidence="2">DUF4919 domain-containing protein</fullName>
    </submittedName>
</protein>
<evidence type="ECO:0000313" key="2">
    <source>
        <dbReference type="EMBL" id="NML70393.1"/>
    </source>
</evidence>
<dbReference type="RefSeq" id="WP_169234922.1">
    <property type="nucleotide sequence ID" value="NZ_JABBGI010000013.1"/>
</dbReference>
<dbReference type="Gene3D" id="1.25.40.10">
    <property type="entry name" value="Tetratricopeptide repeat domain"/>
    <property type="match status" value="1"/>
</dbReference>
<evidence type="ECO:0000313" key="3">
    <source>
        <dbReference type="Proteomes" id="UP000544054"/>
    </source>
</evidence>
<feature type="signal peptide" evidence="1">
    <location>
        <begin position="1"/>
        <end position="22"/>
    </location>
</feature>
<gene>
    <name evidence="2" type="ORF">HHL23_11340</name>
</gene>
<dbReference type="Pfam" id="PF16266">
    <property type="entry name" value="DUF4919"/>
    <property type="match status" value="1"/>
</dbReference>
<dbReference type="AlphaFoldDB" id="A0A7Y0FRQ6"/>
<reference evidence="2 3" key="1">
    <citation type="submission" date="2020-04" db="EMBL/GenBank/DDBJ databases">
        <title>Chryseobacterium sp. RP-3-3 sp. nov., isolated from Jeju soil.</title>
        <authorList>
            <person name="Dahal R.H."/>
        </authorList>
    </citation>
    <scope>NUCLEOTIDE SEQUENCE [LARGE SCALE GENOMIC DNA]</scope>
    <source>
        <strain evidence="2 3">RP-3-3</strain>
    </source>
</reference>
<sequence>MTKNYYLTFFIVFLFNLSFGQAPPLPPTPEEVKNYGSKNNPDGNSAVKVIEVKSKANNKAEAPKSTIPKFKTSIDESTRKNSIYYFKNIEAQIAKLDTLLTEEQIISLTKYKIHTNAIHPKYLDSLANKAYQLNENKNYTEAIETAKKILIQSPNNITAHKELSYAYKRLDQNNASQLHFSMMVKIINSVLKYGDGSRQAPYILNNFFEGLSIYEAKFGCFPKKVTLLLTTEKKLLGGYDCFHIMRFSDLTHWLPSLEEEDYKTEQSKR</sequence>
<evidence type="ECO:0000256" key="1">
    <source>
        <dbReference type="SAM" id="SignalP"/>
    </source>
</evidence>
<dbReference type="EMBL" id="JABBGI010000013">
    <property type="protein sequence ID" value="NML70393.1"/>
    <property type="molecule type" value="Genomic_DNA"/>
</dbReference>
<proteinExistence type="predicted"/>
<keyword evidence="1" id="KW-0732">Signal</keyword>
<dbReference type="Proteomes" id="UP000544054">
    <property type="component" value="Unassembled WGS sequence"/>
</dbReference>
<accession>A0A7Y0FRQ6</accession>
<comment type="caution">
    <text evidence="2">The sequence shown here is derived from an EMBL/GenBank/DDBJ whole genome shotgun (WGS) entry which is preliminary data.</text>
</comment>
<dbReference type="SUPFAM" id="SSF48452">
    <property type="entry name" value="TPR-like"/>
    <property type="match status" value="1"/>
</dbReference>
<feature type="chain" id="PRO_5031565150" evidence="1">
    <location>
        <begin position="23"/>
        <end position="269"/>
    </location>
</feature>